<name>A0A7G6WX61_9ACTN</name>
<evidence type="ECO:0000313" key="2">
    <source>
        <dbReference type="Proteomes" id="UP000515563"/>
    </source>
</evidence>
<accession>A0A7G6WX61</accession>
<dbReference type="EMBL" id="CP043661">
    <property type="protein sequence ID" value="QNE18576.1"/>
    <property type="molecule type" value="Genomic_DNA"/>
</dbReference>
<reference evidence="2" key="1">
    <citation type="submission" date="2019-09" db="EMBL/GenBank/DDBJ databases">
        <title>Antimicrobial potential of Antarctic Bacteria.</title>
        <authorList>
            <person name="Benaud N."/>
            <person name="Edwards R.J."/>
            <person name="Ferrari B.C."/>
        </authorList>
    </citation>
    <scope>NUCLEOTIDE SEQUENCE [LARGE SCALE GENOMIC DNA]</scope>
    <source>
        <strain evidence="2">SPB151</strain>
    </source>
</reference>
<gene>
    <name evidence="1" type="ORF">F1D05_12495</name>
</gene>
<dbReference type="InterPro" id="IPR021354">
    <property type="entry name" value="DUF2975"/>
</dbReference>
<dbReference type="KEGG" id="kqi:F1D05_12495"/>
<sequence>MTAVAVFLVLCVQVVVVSTWKLLTLVKNDRIFTDSSMAWVNTNVWAIAAGCVRRSLRSVRRMSKFLE</sequence>
<reference evidence="1 2" key="2">
    <citation type="journal article" date="2020" name="Microbiol. Resour. Announc.">
        <title>Antarctic desert soil bacteria exhibit high novel natural product potential, evaluated through long-read genome sequencing and comparative genomics.</title>
        <authorList>
            <person name="Benaud N."/>
            <person name="Edwards R.J."/>
            <person name="Amos T.G."/>
            <person name="D'Agostino P.M."/>
            <person name="Gutierrez-Chavez C."/>
            <person name="Montgomery K."/>
            <person name="Nicetic I."/>
            <person name="Ferrari B.C."/>
        </authorList>
    </citation>
    <scope>NUCLEOTIDE SEQUENCE [LARGE SCALE GENOMIC DNA]</scope>
    <source>
        <strain evidence="1 2">SPB151</strain>
    </source>
</reference>
<evidence type="ECO:0000313" key="1">
    <source>
        <dbReference type="EMBL" id="QNE18576.1"/>
    </source>
</evidence>
<organism evidence="1 2">
    <name type="scientific">Kribbella qitaiheensis</name>
    <dbReference type="NCBI Taxonomy" id="1544730"/>
    <lineage>
        <taxon>Bacteria</taxon>
        <taxon>Bacillati</taxon>
        <taxon>Actinomycetota</taxon>
        <taxon>Actinomycetes</taxon>
        <taxon>Propionibacteriales</taxon>
        <taxon>Kribbellaceae</taxon>
        <taxon>Kribbella</taxon>
    </lineage>
</organism>
<dbReference type="Proteomes" id="UP000515563">
    <property type="component" value="Chromosome"/>
</dbReference>
<dbReference type="Pfam" id="PF11188">
    <property type="entry name" value="DUF2975"/>
    <property type="match status" value="1"/>
</dbReference>
<proteinExistence type="predicted"/>
<dbReference type="AlphaFoldDB" id="A0A7G6WX61"/>
<keyword evidence="2" id="KW-1185">Reference proteome</keyword>
<protein>
    <submittedName>
        <fullName evidence="1">DUF2975 domain-containing protein</fullName>
    </submittedName>
</protein>